<evidence type="ECO:0000313" key="1">
    <source>
        <dbReference type="EMBL" id="CAF2985373.1"/>
    </source>
</evidence>
<dbReference type="AlphaFoldDB" id="A0A7R8HC88"/>
<accession>A0A7R8HC88</accession>
<dbReference type="EMBL" id="HG994585">
    <property type="protein sequence ID" value="CAF2985373.1"/>
    <property type="molecule type" value="Genomic_DNA"/>
</dbReference>
<keyword evidence="2" id="KW-1185">Reference proteome</keyword>
<dbReference type="Proteomes" id="UP000675881">
    <property type="component" value="Chromosome 6"/>
</dbReference>
<name>A0A7R8HC88_LEPSM</name>
<reference evidence="1" key="1">
    <citation type="submission" date="2021-02" db="EMBL/GenBank/DDBJ databases">
        <authorList>
            <person name="Bekaert M."/>
        </authorList>
    </citation>
    <scope>NUCLEOTIDE SEQUENCE</scope>
    <source>
        <strain evidence="1">IoA-00</strain>
    </source>
</reference>
<protein>
    <submittedName>
        <fullName evidence="1">(salmon louse) hypothetical protein</fullName>
    </submittedName>
</protein>
<proteinExistence type="predicted"/>
<sequence length="165" mass="19129">MTNWIIILRNAKKELEEVVYRPADEEKKKMEYDSHLLAEESIEEARKEARYIVLESERKAVKIYKETNQSLERLCELAKELKDYPLEEFINALDNSVEENGILKPFIELIVKLLRDFDGRNKAKTIKDNVPKIEEENGSLLLLSPSDCKVLQEPILPEPVCVTIA</sequence>
<gene>
    <name evidence="1" type="ORF">LSAA_11242</name>
</gene>
<organism evidence="1 2">
    <name type="scientific">Lepeophtheirus salmonis</name>
    <name type="common">Salmon louse</name>
    <name type="synonym">Caligus salmonis</name>
    <dbReference type="NCBI Taxonomy" id="72036"/>
    <lineage>
        <taxon>Eukaryota</taxon>
        <taxon>Metazoa</taxon>
        <taxon>Ecdysozoa</taxon>
        <taxon>Arthropoda</taxon>
        <taxon>Crustacea</taxon>
        <taxon>Multicrustacea</taxon>
        <taxon>Hexanauplia</taxon>
        <taxon>Copepoda</taxon>
        <taxon>Siphonostomatoida</taxon>
        <taxon>Caligidae</taxon>
        <taxon>Lepeophtheirus</taxon>
    </lineage>
</organism>
<evidence type="ECO:0000313" key="2">
    <source>
        <dbReference type="Proteomes" id="UP000675881"/>
    </source>
</evidence>